<organism evidence="3 4">
    <name type="scientific">Aspergillus granulosus</name>
    <dbReference type="NCBI Taxonomy" id="176169"/>
    <lineage>
        <taxon>Eukaryota</taxon>
        <taxon>Fungi</taxon>
        <taxon>Dikarya</taxon>
        <taxon>Ascomycota</taxon>
        <taxon>Pezizomycotina</taxon>
        <taxon>Eurotiomycetes</taxon>
        <taxon>Eurotiomycetidae</taxon>
        <taxon>Eurotiales</taxon>
        <taxon>Aspergillaceae</taxon>
        <taxon>Aspergillus</taxon>
        <taxon>Aspergillus subgen. Nidulantes</taxon>
    </lineage>
</organism>
<keyword evidence="2" id="KW-0732">Signal</keyword>
<feature type="chain" id="PRO_5047011933" evidence="2">
    <location>
        <begin position="21"/>
        <end position="238"/>
    </location>
</feature>
<protein>
    <submittedName>
        <fullName evidence="3">Uncharacterized protein</fullName>
    </submittedName>
</protein>
<proteinExistence type="predicted"/>
<dbReference type="EMBL" id="JBFXLT010000165">
    <property type="protein sequence ID" value="KAL2802761.1"/>
    <property type="molecule type" value="Genomic_DNA"/>
</dbReference>
<comment type="caution">
    <text evidence="3">The sequence shown here is derived from an EMBL/GenBank/DDBJ whole genome shotgun (WGS) entry which is preliminary data.</text>
</comment>
<accession>A0ABR4GUS4</accession>
<feature type="signal peptide" evidence="2">
    <location>
        <begin position="1"/>
        <end position="20"/>
    </location>
</feature>
<keyword evidence="4" id="KW-1185">Reference proteome</keyword>
<gene>
    <name evidence="3" type="ORF">BJX63DRAFT_99386</name>
</gene>
<feature type="region of interest" description="Disordered" evidence="1">
    <location>
        <begin position="27"/>
        <end position="51"/>
    </location>
</feature>
<evidence type="ECO:0000313" key="3">
    <source>
        <dbReference type="EMBL" id="KAL2802761.1"/>
    </source>
</evidence>
<evidence type="ECO:0000256" key="2">
    <source>
        <dbReference type="SAM" id="SignalP"/>
    </source>
</evidence>
<evidence type="ECO:0000313" key="4">
    <source>
        <dbReference type="Proteomes" id="UP001610334"/>
    </source>
</evidence>
<reference evidence="3 4" key="1">
    <citation type="submission" date="2024-07" db="EMBL/GenBank/DDBJ databases">
        <title>Section-level genome sequencing and comparative genomics of Aspergillus sections Usti and Cavernicolus.</title>
        <authorList>
            <consortium name="Lawrence Berkeley National Laboratory"/>
            <person name="Nybo J.L."/>
            <person name="Vesth T.C."/>
            <person name="Theobald S."/>
            <person name="Frisvad J.C."/>
            <person name="Larsen T.O."/>
            <person name="Kjaerboelling I."/>
            <person name="Rothschild-Mancinelli K."/>
            <person name="Lyhne E.K."/>
            <person name="Kogle M.E."/>
            <person name="Barry K."/>
            <person name="Clum A."/>
            <person name="Na H."/>
            <person name="Ledsgaard L."/>
            <person name="Lin J."/>
            <person name="Lipzen A."/>
            <person name="Kuo A."/>
            <person name="Riley R."/>
            <person name="Mondo S."/>
            <person name="Labutti K."/>
            <person name="Haridas S."/>
            <person name="Pangalinan J."/>
            <person name="Salamov A.A."/>
            <person name="Simmons B.A."/>
            <person name="Magnuson J.K."/>
            <person name="Chen J."/>
            <person name="Drula E."/>
            <person name="Henrissat B."/>
            <person name="Wiebenga A."/>
            <person name="Lubbers R.J."/>
            <person name="Gomes A.C."/>
            <person name="Makela M.R."/>
            <person name="Stajich J."/>
            <person name="Grigoriev I.V."/>
            <person name="Mortensen U.H."/>
            <person name="De Vries R.P."/>
            <person name="Baker S.E."/>
            <person name="Andersen M.R."/>
        </authorList>
    </citation>
    <scope>NUCLEOTIDE SEQUENCE [LARGE SCALE GENOMIC DNA]</scope>
    <source>
        <strain evidence="3 4">CBS 588.65</strain>
    </source>
</reference>
<dbReference type="Proteomes" id="UP001610334">
    <property type="component" value="Unassembled WGS sequence"/>
</dbReference>
<evidence type="ECO:0000256" key="1">
    <source>
        <dbReference type="SAM" id="MobiDB-lite"/>
    </source>
</evidence>
<name>A0ABR4GUS4_9EURO</name>
<sequence length="238" mass="25189">MKCQLAFPILAALLFLSSLAQETTTSAPTLIASESSPPPPQTTGEILRPSPGETVTVGDLYTISWSPPPLPTGPLALEIKGTNAWIRPILDTTSCDGYAVNTHCDKFDVEIPAGSTSFVWNMTDPGTDSLGVRVDHGKAYRLGLYVDDLERGQIPNTAAEWYWSVSFTIAEPPETTTMTSTTATTTTTASLTAGGTVEPSTSAEATETATDGAVSLRGFGDWNAIQVAVWSLLGLLVY</sequence>